<dbReference type="Gene3D" id="3.40.50.150">
    <property type="entry name" value="Vaccinia Virus protein VP39"/>
    <property type="match status" value="1"/>
</dbReference>
<dbReference type="Proteomes" id="UP000467252">
    <property type="component" value="Chromosome"/>
</dbReference>
<dbReference type="EMBL" id="AP022599">
    <property type="protein sequence ID" value="BBY82132.1"/>
    <property type="molecule type" value="Genomic_DNA"/>
</dbReference>
<name>A0A7I7UL36_MYCPV</name>
<organism evidence="1 2">
    <name type="scientific">Mycolicibacterium pulveris</name>
    <name type="common">Mycobacterium pulveris</name>
    <dbReference type="NCBI Taxonomy" id="36813"/>
    <lineage>
        <taxon>Bacteria</taxon>
        <taxon>Bacillati</taxon>
        <taxon>Actinomycetota</taxon>
        <taxon>Actinomycetes</taxon>
        <taxon>Mycobacteriales</taxon>
        <taxon>Mycobacteriaceae</taxon>
        <taxon>Mycolicibacterium</taxon>
    </lineage>
</organism>
<dbReference type="Pfam" id="PF13578">
    <property type="entry name" value="Methyltransf_24"/>
    <property type="match status" value="1"/>
</dbReference>
<protein>
    <recommendedName>
        <fullName evidence="3">Methyltransferase</fullName>
    </recommendedName>
</protein>
<gene>
    <name evidence="1" type="ORF">MPUL_32900</name>
</gene>
<evidence type="ECO:0000313" key="1">
    <source>
        <dbReference type="EMBL" id="BBY82132.1"/>
    </source>
</evidence>
<sequence>MRANVIAVKIDCGAADERCSTTTGVYVAIRNRIANQLQNGARRLTAYLPSAQSIEKFQSELDDVRDKIGDTRMERLFANHQGPQLLKWLHYLPIYERHFSPYREVGSVSLLELGVYRGGSLKLWREYFGPASQVFGIDIDPACARFDGDYGSVRIGSQADPDFLQGVVQEMGGIDIVIDDGSHVMKHIKASFETLFPLLSDGGLYVVEDLHTAYWPSFGGGYRSRRSFIETAKGLVDDMHHWYHRRAASQPFAKDQVAAVHFYDSMIVFEKRKVERPTSVMVGG</sequence>
<dbReference type="RefSeq" id="WP_163901981.1">
    <property type="nucleotide sequence ID" value="NZ_AP022599.1"/>
</dbReference>
<keyword evidence="2" id="KW-1185">Reference proteome</keyword>
<evidence type="ECO:0008006" key="3">
    <source>
        <dbReference type="Google" id="ProtNLM"/>
    </source>
</evidence>
<reference evidence="1 2" key="1">
    <citation type="journal article" date="2019" name="Emerg. Microbes Infect.">
        <title>Comprehensive subspecies identification of 175 nontuberculous mycobacteria species based on 7547 genomic profiles.</title>
        <authorList>
            <person name="Matsumoto Y."/>
            <person name="Kinjo T."/>
            <person name="Motooka D."/>
            <person name="Nabeya D."/>
            <person name="Jung N."/>
            <person name="Uechi K."/>
            <person name="Horii T."/>
            <person name="Iida T."/>
            <person name="Fujita J."/>
            <person name="Nakamura S."/>
        </authorList>
    </citation>
    <scope>NUCLEOTIDE SEQUENCE [LARGE SCALE GENOMIC DNA]</scope>
    <source>
        <strain evidence="1 2">JCM 6370</strain>
    </source>
</reference>
<dbReference type="SUPFAM" id="SSF53335">
    <property type="entry name" value="S-adenosyl-L-methionine-dependent methyltransferases"/>
    <property type="match status" value="1"/>
</dbReference>
<dbReference type="CDD" id="cd02440">
    <property type="entry name" value="AdoMet_MTases"/>
    <property type="match status" value="1"/>
</dbReference>
<dbReference type="AlphaFoldDB" id="A0A7I7UL36"/>
<dbReference type="InterPro" id="IPR029063">
    <property type="entry name" value="SAM-dependent_MTases_sf"/>
</dbReference>
<evidence type="ECO:0000313" key="2">
    <source>
        <dbReference type="Proteomes" id="UP000467252"/>
    </source>
</evidence>
<accession>A0A7I7UL36</accession>
<proteinExistence type="predicted"/>